<dbReference type="PANTHER" id="PTHR11496:SF83">
    <property type="entry name" value="HYDROXYACID-OXOACID TRANSHYDROGENASE, MITOCHONDRIAL"/>
    <property type="match status" value="1"/>
</dbReference>
<reference evidence="4 5" key="1">
    <citation type="submission" date="2016-10" db="EMBL/GenBank/DDBJ databases">
        <authorList>
            <person name="de Groot N.N."/>
        </authorList>
    </citation>
    <scope>NUCLEOTIDE SEQUENCE [LARGE SCALE GENOMIC DNA]</scope>
    <source>
        <strain evidence="4 5">DSM 13305</strain>
    </source>
</reference>
<name>A0A1H8XII4_9FIRM</name>
<dbReference type="Gene3D" id="3.40.50.1970">
    <property type="match status" value="1"/>
</dbReference>
<evidence type="ECO:0000313" key="4">
    <source>
        <dbReference type="EMBL" id="SEP39844.1"/>
    </source>
</evidence>
<organism evidence="4 5">
    <name type="scientific">Propionispora vibrioides</name>
    <dbReference type="NCBI Taxonomy" id="112903"/>
    <lineage>
        <taxon>Bacteria</taxon>
        <taxon>Bacillati</taxon>
        <taxon>Bacillota</taxon>
        <taxon>Negativicutes</taxon>
        <taxon>Selenomonadales</taxon>
        <taxon>Sporomusaceae</taxon>
        <taxon>Propionispora</taxon>
    </lineage>
</organism>
<dbReference type="STRING" id="112903.SAMN04490178_12472"/>
<feature type="domain" description="Fe-containing alcohol dehydrogenase-like C-terminal" evidence="3">
    <location>
        <begin position="190"/>
        <end position="355"/>
    </location>
</feature>
<accession>A0A1H8XII4</accession>
<dbReference type="InterPro" id="IPR039697">
    <property type="entry name" value="Alcohol_dehydrogenase_Fe"/>
</dbReference>
<dbReference type="Proteomes" id="UP000198847">
    <property type="component" value="Unassembled WGS sequence"/>
</dbReference>
<dbReference type="Pfam" id="PF25137">
    <property type="entry name" value="ADH_Fe_C"/>
    <property type="match status" value="1"/>
</dbReference>
<dbReference type="Gene3D" id="1.20.1090.10">
    <property type="entry name" value="Dehydroquinate synthase-like - alpha domain"/>
    <property type="match status" value="1"/>
</dbReference>
<sequence>MKFSYYMPTEIVFGCGGFEQAAGRIAQLGTRALIVTGKRAMQALGYTDKLQHNLQAAGVKTAVFAGVSAEPHAAEVNRCVAEYAFYRPDVVVALGGGSVIDAAKGVLLGLSTGEGIEPYLVGKKNVDQVAITIPLVAIPTTAGTGAELNKAAILTDDTAGIKTSFRHQNFFPKVAIVDPLLTLSLSPKVTLETGFDVFAHAVETSISKATNSMVKMNSIEAIGQVRDYLPLAIQDGGNIAARTAMHYASMLMGASLANSSTCMPHRLQYPIGIKTGSSHGAGLISLFRPWLENTYEYSSEQFDCLFSALAGKNCRGKVQVLQEFDRFTEAIGANYTLKTFGLSRENVPELADKVSGNLANDPAGLVPGIVDAMYFGAV</sequence>
<evidence type="ECO:0000313" key="5">
    <source>
        <dbReference type="Proteomes" id="UP000198847"/>
    </source>
</evidence>
<dbReference type="SUPFAM" id="SSF56796">
    <property type="entry name" value="Dehydroquinate synthase-like"/>
    <property type="match status" value="1"/>
</dbReference>
<protein>
    <submittedName>
        <fullName evidence="4">Iron-containing alcohol dehydrogenase</fullName>
    </submittedName>
</protein>
<keyword evidence="1" id="KW-0560">Oxidoreductase</keyword>
<dbReference type="OrthoDB" id="1623957at2"/>
<proteinExistence type="predicted"/>
<dbReference type="GO" id="GO:0046872">
    <property type="term" value="F:metal ion binding"/>
    <property type="evidence" value="ECO:0007669"/>
    <property type="project" value="InterPro"/>
</dbReference>
<dbReference type="InterPro" id="IPR056798">
    <property type="entry name" value="ADH_Fe_C"/>
</dbReference>
<dbReference type="AlphaFoldDB" id="A0A1H8XII4"/>
<gene>
    <name evidence="4" type="ORF">SAMN04490178_12472</name>
</gene>
<feature type="domain" description="Alcohol dehydrogenase iron-type/glycerol dehydrogenase GldA" evidence="2">
    <location>
        <begin position="8"/>
        <end position="179"/>
    </location>
</feature>
<dbReference type="EMBL" id="FODY01000024">
    <property type="protein sequence ID" value="SEP39844.1"/>
    <property type="molecule type" value="Genomic_DNA"/>
</dbReference>
<evidence type="ECO:0000256" key="1">
    <source>
        <dbReference type="ARBA" id="ARBA00023002"/>
    </source>
</evidence>
<evidence type="ECO:0000259" key="2">
    <source>
        <dbReference type="Pfam" id="PF00465"/>
    </source>
</evidence>
<dbReference type="InterPro" id="IPR001670">
    <property type="entry name" value="ADH_Fe/GldA"/>
</dbReference>
<evidence type="ECO:0000259" key="3">
    <source>
        <dbReference type="Pfam" id="PF25137"/>
    </source>
</evidence>
<dbReference type="Pfam" id="PF00465">
    <property type="entry name" value="Fe-ADH"/>
    <property type="match status" value="1"/>
</dbReference>
<keyword evidence="5" id="KW-1185">Reference proteome</keyword>
<dbReference type="GO" id="GO:0004022">
    <property type="term" value="F:alcohol dehydrogenase (NAD+) activity"/>
    <property type="evidence" value="ECO:0007669"/>
    <property type="project" value="UniProtKB-ARBA"/>
</dbReference>
<dbReference type="FunFam" id="3.40.50.1970:FF:000003">
    <property type="entry name" value="Alcohol dehydrogenase, iron-containing"/>
    <property type="match status" value="1"/>
</dbReference>
<dbReference type="PANTHER" id="PTHR11496">
    <property type="entry name" value="ALCOHOL DEHYDROGENASE"/>
    <property type="match status" value="1"/>
</dbReference>
<dbReference type="RefSeq" id="WP_091750147.1">
    <property type="nucleotide sequence ID" value="NZ_FODY01000024.1"/>
</dbReference>